<dbReference type="PANTHER" id="PTHR12993:SF26">
    <property type="entry name" value="1D-MYO-INOSITOL 2-ACETAMIDO-2-DEOXY-ALPHA-D-GLUCOPYRANOSIDE DEACETYLASE"/>
    <property type="match status" value="1"/>
</dbReference>
<dbReference type="InterPro" id="IPR003737">
    <property type="entry name" value="GlcNAc_PI_deacetylase-related"/>
</dbReference>
<name>A0A1N7H2C5_9NOCA</name>
<dbReference type="EMBL" id="FTNT01000011">
    <property type="protein sequence ID" value="SIS18989.1"/>
    <property type="molecule type" value="Genomic_DNA"/>
</dbReference>
<protein>
    <submittedName>
        <fullName evidence="2">N-acetyl-1-D-myo-inositol-2-amino-2-deoxy-alpha-D-glucopyranoside deacetylase</fullName>
    </submittedName>
</protein>
<reference evidence="2 3" key="1">
    <citation type="submission" date="2017-01" db="EMBL/GenBank/DDBJ databases">
        <authorList>
            <person name="Mah S.A."/>
            <person name="Swanson W.J."/>
            <person name="Moy G.W."/>
            <person name="Vacquier V.D."/>
        </authorList>
    </citation>
    <scope>NUCLEOTIDE SEQUENCE [LARGE SCALE GENOMIC DNA]</scope>
    <source>
        <strain evidence="2 3">CPCC 203464</strain>
    </source>
</reference>
<dbReference type="GO" id="GO:0016811">
    <property type="term" value="F:hydrolase activity, acting on carbon-nitrogen (but not peptide) bonds, in linear amides"/>
    <property type="evidence" value="ECO:0007669"/>
    <property type="project" value="TreeGrafter"/>
</dbReference>
<dbReference type="InterPro" id="IPR024078">
    <property type="entry name" value="LmbE-like_dom_sf"/>
</dbReference>
<dbReference type="PANTHER" id="PTHR12993">
    <property type="entry name" value="N-ACETYLGLUCOSAMINYL-PHOSPHATIDYLINOSITOL DE-N-ACETYLASE-RELATED"/>
    <property type="match status" value="1"/>
</dbReference>
<dbReference type="GO" id="GO:0016137">
    <property type="term" value="P:glycoside metabolic process"/>
    <property type="evidence" value="ECO:0007669"/>
    <property type="project" value="UniProtKB-ARBA"/>
</dbReference>
<evidence type="ECO:0000313" key="3">
    <source>
        <dbReference type="Proteomes" id="UP000186218"/>
    </source>
</evidence>
<keyword evidence="1" id="KW-0862">Zinc</keyword>
<sequence length="253" mass="27453">MSVPSLLLVHAHPDDESLWTGGTIARHVAADGDCTIVTCTWTAGTGRYDELTEATEVLGSGSPVTLGYGDLMFGEESAPGRPRLCDADPDDVSRDLVAHIRTIRPEIVITYDAYGIYGHPDHVAAHRVTVIAVEAAAAAALYPETGQPWQVRSLYLSTIPRWVAARVLPAVRDDIPDPPLVGTPEDAIDLSLDVSAQADVKWKALSAHRSELARSRALRRLAELPRDQRDLLLNTEYYLRRDLVTGGADLLGS</sequence>
<accession>A0A1N7H2C5</accession>
<gene>
    <name evidence="2" type="ORF">SAMN05445060_3412</name>
</gene>
<dbReference type="Proteomes" id="UP000186218">
    <property type="component" value="Unassembled WGS sequence"/>
</dbReference>
<dbReference type="OrthoDB" id="158614at2"/>
<dbReference type="RefSeq" id="WP_076481928.1">
    <property type="nucleotide sequence ID" value="NZ_FTNT01000011.1"/>
</dbReference>
<evidence type="ECO:0000256" key="1">
    <source>
        <dbReference type="ARBA" id="ARBA00022833"/>
    </source>
</evidence>
<dbReference type="Gene3D" id="3.40.50.10320">
    <property type="entry name" value="LmbE-like"/>
    <property type="match status" value="1"/>
</dbReference>
<organism evidence="2 3">
    <name type="scientific">Williamsia sterculiae</name>
    <dbReference type="NCBI Taxonomy" id="1344003"/>
    <lineage>
        <taxon>Bacteria</taxon>
        <taxon>Bacillati</taxon>
        <taxon>Actinomycetota</taxon>
        <taxon>Actinomycetes</taxon>
        <taxon>Mycobacteriales</taxon>
        <taxon>Nocardiaceae</taxon>
        <taxon>Williamsia</taxon>
    </lineage>
</organism>
<keyword evidence="3" id="KW-1185">Reference proteome</keyword>
<dbReference type="STRING" id="1344003.SAMN05445060_3412"/>
<proteinExistence type="predicted"/>
<evidence type="ECO:0000313" key="2">
    <source>
        <dbReference type="EMBL" id="SIS18989.1"/>
    </source>
</evidence>
<dbReference type="SUPFAM" id="SSF102588">
    <property type="entry name" value="LmbE-like"/>
    <property type="match status" value="1"/>
</dbReference>
<dbReference type="Pfam" id="PF02585">
    <property type="entry name" value="PIG-L"/>
    <property type="match status" value="1"/>
</dbReference>
<dbReference type="AlphaFoldDB" id="A0A1N7H2C5"/>